<reference key="1">
    <citation type="journal article" date="2011" name="Mol. Biol. Evol.">
        <title>Unity in variety -- the pan-genome of the Chlamydiae.</title>
        <authorList>
            <person name="Collingro A."/>
            <person name="Tischler P."/>
            <person name="Weinmaier T."/>
            <person name="Penz T."/>
            <person name="Heinz E."/>
            <person name="Brunham R.C."/>
            <person name="Read T.D."/>
            <person name="Bavoil P.M."/>
            <person name="Sachse K."/>
            <person name="Kahane S."/>
            <person name="Friedman M.G."/>
            <person name="Rattei T."/>
            <person name="Myers G.S.A."/>
            <person name="Horn M."/>
        </authorList>
    </citation>
    <scope>NUCLEOTIDE SEQUENCE</scope>
    <source>
        <strain>Z</strain>
    </source>
</reference>
<sequence>MICYFDEMVFRIIGGTMTKTLQTGSQGRLNLGKKYASSTFTVEVVDDEGFLLKKTAVIPERELWLLKDSKTYESIHRGMKDAKEKRLTKLDSKEFDV</sequence>
<gene>
    <name evidence="1" type="ordered locus">SNE_A13420</name>
</gene>
<evidence type="ECO:0000313" key="1">
    <source>
        <dbReference type="EMBL" id="CCB89219.1"/>
    </source>
</evidence>
<dbReference type="KEGG" id="sng:SNE_A13420"/>
<evidence type="ECO:0000313" key="2">
    <source>
        <dbReference type="Proteomes" id="UP000000496"/>
    </source>
</evidence>
<dbReference type="Proteomes" id="UP000000496">
    <property type="component" value="Chromosome gsn.131"/>
</dbReference>
<accession>F8L8S6</accession>
<reference evidence="1 2" key="2">
    <citation type="journal article" date="2011" name="Mol. Biol. Evol.">
        <title>Unity in variety--the pan-genome of the Chlamydiae.</title>
        <authorList>
            <person name="Collingro A."/>
            <person name="Tischler P."/>
            <person name="Weinmaier T."/>
            <person name="Penz T."/>
            <person name="Heinz E."/>
            <person name="Brunham R.C."/>
            <person name="Read T.D."/>
            <person name="Bavoil P.M."/>
            <person name="Sachse K."/>
            <person name="Kahane S."/>
            <person name="Friedman M.G."/>
            <person name="Rattei T."/>
            <person name="Myers G.S."/>
            <person name="Horn M."/>
        </authorList>
    </citation>
    <scope>NUCLEOTIDE SEQUENCE [LARGE SCALE GENOMIC DNA]</scope>
    <source>
        <strain evidence="2">ATCC VR-1471 / Z</strain>
    </source>
</reference>
<dbReference type="RefSeq" id="WP_013943686.1">
    <property type="nucleotide sequence ID" value="NC_015713.1"/>
</dbReference>
<name>F8L8S6_SIMNZ</name>
<keyword evidence="2" id="KW-1185">Reference proteome</keyword>
<dbReference type="HOGENOM" id="CLU_2345135_0_0_0"/>
<proteinExistence type="predicted"/>
<dbReference type="STRING" id="331113.SNE_A13420"/>
<dbReference type="OrthoDB" id="3692448at2"/>
<dbReference type="EMBL" id="FR872582">
    <property type="protein sequence ID" value="CCB89219.1"/>
    <property type="molecule type" value="Genomic_DNA"/>
</dbReference>
<dbReference type="AlphaFoldDB" id="F8L8S6"/>
<organism evidence="1 2">
    <name type="scientific">Simkania negevensis (strain ATCC VR-1471 / DSM 27360 / Z)</name>
    <dbReference type="NCBI Taxonomy" id="331113"/>
    <lineage>
        <taxon>Bacteria</taxon>
        <taxon>Pseudomonadati</taxon>
        <taxon>Chlamydiota</taxon>
        <taxon>Chlamydiia</taxon>
        <taxon>Parachlamydiales</taxon>
        <taxon>Simkaniaceae</taxon>
        <taxon>Simkania</taxon>
    </lineage>
</organism>
<protein>
    <submittedName>
        <fullName evidence="1">Uncharacterized protein</fullName>
    </submittedName>
</protein>